<accession>A0ABX0RW58</accession>
<protein>
    <recommendedName>
        <fullName evidence="4">Transposase</fullName>
    </recommendedName>
</protein>
<proteinExistence type="predicted"/>
<evidence type="ECO:0000256" key="1">
    <source>
        <dbReference type="SAM" id="Phobius"/>
    </source>
</evidence>
<feature type="transmembrane region" description="Helical" evidence="1">
    <location>
        <begin position="6"/>
        <end position="28"/>
    </location>
</feature>
<organism evidence="2 3">
    <name type="scientific">Candidatus Pantoea communis</name>
    <dbReference type="NCBI Taxonomy" id="2608354"/>
    <lineage>
        <taxon>Bacteria</taxon>
        <taxon>Pseudomonadati</taxon>
        <taxon>Pseudomonadota</taxon>
        <taxon>Gammaproteobacteria</taxon>
        <taxon>Enterobacterales</taxon>
        <taxon>Erwiniaceae</taxon>
        <taxon>Pantoea</taxon>
    </lineage>
</organism>
<keyword evidence="1" id="KW-1133">Transmembrane helix</keyword>
<keyword evidence="3" id="KW-1185">Reference proteome</keyword>
<sequence length="231" mass="24894">MTYTETGVLSVIAVLAGGGLINLINFLLESSRGRQKVPPEEQPLHRNGMEKAGGEYNAKLQRLGVTDRWFRHAWPLTQISLMWCGPPGSLTSDIPAALRAASGELSRNGAGNFSCDCLADAGLPPGLMWYIASRITETGPSVFMDEYGSNTRPGAWRRGFKYVLMPDSQARVAILLQGTRHTTAAMLSFYLSEVADRLEKGDADGASHADDSGWAFRTFPAESPAGDTANG</sequence>
<keyword evidence="1" id="KW-0812">Transmembrane</keyword>
<name>A0ABX0RW58_9GAMM</name>
<evidence type="ECO:0000313" key="3">
    <source>
        <dbReference type="Proteomes" id="UP001515780"/>
    </source>
</evidence>
<evidence type="ECO:0000313" key="2">
    <source>
        <dbReference type="EMBL" id="NIG21343.1"/>
    </source>
</evidence>
<comment type="caution">
    <text evidence="2">The sequence shown here is derived from an EMBL/GenBank/DDBJ whole genome shotgun (WGS) entry which is preliminary data.</text>
</comment>
<dbReference type="RefSeq" id="WP_166935806.1">
    <property type="nucleotide sequence ID" value="NZ_VWXC01000020.1"/>
</dbReference>
<dbReference type="EMBL" id="VWXC01000020">
    <property type="protein sequence ID" value="NIG21343.1"/>
    <property type="molecule type" value="Genomic_DNA"/>
</dbReference>
<dbReference type="Proteomes" id="UP001515780">
    <property type="component" value="Unassembled WGS sequence"/>
</dbReference>
<reference evidence="2 3" key="1">
    <citation type="journal article" date="2019" name="bioRxiv">
        <title>Bacteria contribute to plant secondary compound degradation in a generalist herbivore system.</title>
        <authorList>
            <person name="Francoeur C.B."/>
            <person name="Khadempour L."/>
            <person name="Moreira-Soto R.D."/>
            <person name="Gotting K."/>
            <person name="Book A.J."/>
            <person name="Pinto-Tomas A.A."/>
            <person name="Keefover-Ring K."/>
            <person name="Currie C.R."/>
        </authorList>
    </citation>
    <scope>NUCLEOTIDE SEQUENCE [LARGE SCALE GENOMIC DNA]</scope>
    <source>
        <strain evidence="2">Al-1710</strain>
    </source>
</reference>
<keyword evidence="1" id="KW-0472">Membrane</keyword>
<gene>
    <name evidence="2" type="ORF">F3J37_21970</name>
</gene>
<evidence type="ECO:0008006" key="4">
    <source>
        <dbReference type="Google" id="ProtNLM"/>
    </source>
</evidence>